<dbReference type="InterPro" id="IPR036291">
    <property type="entry name" value="NAD(P)-bd_dom_sf"/>
</dbReference>
<dbReference type="Gene3D" id="3.40.50.720">
    <property type="entry name" value="NAD(P)-binding Rossmann-like Domain"/>
    <property type="match status" value="1"/>
</dbReference>
<name>A0A927BT93_9BACL</name>
<keyword evidence="3" id="KW-1185">Reference proteome</keyword>
<feature type="domain" description="NAD(P)-binding" evidence="1">
    <location>
        <begin position="17"/>
        <end position="76"/>
    </location>
</feature>
<dbReference type="RefSeq" id="WP_190918759.1">
    <property type="nucleotide sequence ID" value="NZ_JACXIZ010000022.1"/>
</dbReference>
<organism evidence="2 3">
    <name type="scientific">Paenibacillus sabuli</name>
    <dbReference type="NCBI Taxonomy" id="2772509"/>
    <lineage>
        <taxon>Bacteria</taxon>
        <taxon>Bacillati</taxon>
        <taxon>Bacillota</taxon>
        <taxon>Bacilli</taxon>
        <taxon>Bacillales</taxon>
        <taxon>Paenibacillaceae</taxon>
        <taxon>Paenibacillus</taxon>
    </lineage>
</organism>
<dbReference type="Proteomes" id="UP000621560">
    <property type="component" value="Unassembled WGS sequence"/>
</dbReference>
<evidence type="ECO:0000313" key="3">
    <source>
        <dbReference type="Proteomes" id="UP000621560"/>
    </source>
</evidence>
<sequence length="107" mass="11352">MTDSNEGGLAHKFFVTGATGKVGSRFAPPLLERGHHVKLLVRDAAKADVPDLQGAEIVEGDLVQPDSYAAAWSGMEVEEARIARGTPTLCSAQGRSGHRVRATSRLV</sequence>
<evidence type="ECO:0000313" key="2">
    <source>
        <dbReference type="EMBL" id="MBD2846373.1"/>
    </source>
</evidence>
<dbReference type="AlphaFoldDB" id="A0A927BT93"/>
<evidence type="ECO:0000259" key="1">
    <source>
        <dbReference type="Pfam" id="PF13460"/>
    </source>
</evidence>
<dbReference type="Pfam" id="PF13460">
    <property type="entry name" value="NAD_binding_10"/>
    <property type="match status" value="1"/>
</dbReference>
<reference evidence="2" key="1">
    <citation type="submission" date="2020-09" db="EMBL/GenBank/DDBJ databases">
        <title>A novel bacterium of genus Paenibacillus, isolated from South China Sea.</title>
        <authorList>
            <person name="Huang H."/>
            <person name="Mo K."/>
            <person name="Hu Y."/>
        </authorList>
    </citation>
    <scope>NUCLEOTIDE SEQUENCE</scope>
    <source>
        <strain evidence="2">IB182496</strain>
    </source>
</reference>
<dbReference type="SUPFAM" id="SSF51735">
    <property type="entry name" value="NAD(P)-binding Rossmann-fold domains"/>
    <property type="match status" value="1"/>
</dbReference>
<dbReference type="EMBL" id="JACXIZ010000022">
    <property type="protein sequence ID" value="MBD2846373.1"/>
    <property type="molecule type" value="Genomic_DNA"/>
</dbReference>
<comment type="caution">
    <text evidence="2">The sequence shown here is derived from an EMBL/GenBank/DDBJ whole genome shotgun (WGS) entry which is preliminary data.</text>
</comment>
<gene>
    <name evidence="2" type="ORF">IDH44_14310</name>
</gene>
<dbReference type="InterPro" id="IPR016040">
    <property type="entry name" value="NAD(P)-bd_dom"/>
</dbReference>
<accession>A0A927BT93</accession>
<proteinExistence type="predicted"/>
<protein>
    <submittedName>
        <fullName evidence="2">NAD(P)H-binding protein</fullName>
    </submittedName>
</protein>